<accession>V4QFD2</accession>
<organism evidence="1 2">
    <name type="scientific">Stutzerimonas chloritidismutans AW-1</name>
    <dbReference type="NCBI Taxonomy" id="1263865"/>
    <lineage>
        <taxon>Bacteria</taxon>
        <taxon>Pseudomonadati</taxon>
        <taxon>Pseudomonadota</taxon>
        <taxon>Gammaproteobacteria</taxon>
        <taxon>Pseudomonadales</taxon>
        <taxon>Pseudomonadaceae</taxon>
        <taxon>Stutzerimonas</taxon>
    </lineage>
</organism>
<dbReference type="EMBL" id="AOFQ01000002">
    <property type="protein sequence ID" value="ESR01450.1"/>
    <property type="molecule type" value="Genomic_DNA"/>
</dbReference>
<dbReference type="Proteomes" id="UP000017822">
    <property type="component" value="Unassembled WGS sequence"/>
</dbReference>
<evidence type="ECO:0000313" key="2">
    <source>
        <dbReference type="Proteomes" id="UP000017822"/>
    </source>
</evidence>
<reference evidence="1 2" key="1">
    <citation type="submission" date="2013-07" db="EMBL/GenBank/DDBJ databases">
        <authorList>
            <person name="Schaap P.J."/>
            <person name="Mehboob F."/>
            <person name="Oosterkamp M.J."/>
            <person name="de Vos W.M."/>
            <person name="Stams A.J.M."/>
            <person name="Koehorst J.J."/>
        </authorList>
    </citation>
    <scope>NUCLEOTIDE SEQUENCE [LARGE SCALE GENOMIC DNA]</scope>
    <source>
        <strain evidence="1 2">AW-1</strain>
    </source>
</reference>
<proteinExistence type="predicted"/>
<gene>
    <name evidence="1" type="ORF">F753_00300</name>
</gene>
<protein>
    <submittedName>
        <fullName evidence="1">Uncharacterized protein</fullName>
    </submittedName>
</protein>
<name>V4QFD2_STUCH</name>
<dbReference type="AlphaFoldDB" id="V4QFD2"/>
<dbReference type="RefSeq" id="WP_023443695.1">
    <property type="nucleotide sequence ID" value="NZ_AOFQ01000002.1"/>
</dbReference>
<comment type="caution">
    <text evidence="1">The sequence shown here is derived from an EMBL/GenBank/DDBJ whole genome shotgun (WGS) entry which is preliminary data.</text>
</comment>
<sequence>MQRFREIFRNARLYGCRVLTMLLAGGLGIKGNLGQGRVWIDSSQAQNRAQARHLSHQLLSGQIFQSYFHYAS</sequence>
<evidence type="ECO:0000313" key="1">
    <source>
        <dbReference type="EMBL" id="ESR01450.1"/>
    </source>
</evidence>